<dbReference type="Proteomes" id="UP001200642">
    <property type="component" value="Unassembled WGS sequence"/>
</dbReference>
<evidence type="ECO:0000313" key="1">
    <source>
        <dbReference type="EMBL" id="MCG2460815.1"/>
    </source>
</evidence>
<keyword evidence="2" id="KW-1185">Reference proteome</keyword>
<dbReference type="Pfam" id="PF13692">
    <property type="entry name" value="Glyco_trans_1_4"/>
    <property type="match status" value="1"/>
</dbReference>
<reference evidence="1" key="1">
    <citation type="submission" date="2023-02" db="EMBL/GenBank/DDBJ databases">
        <title>Genome of Flavobacteriaceae gen. nov. sp. strain F89.</title>
        <authorList>
            <person name="Wang Y."/>
        </authorList>
    </citation>
    <scope>NUCLEOTIDE SEQUENCE</scope>
    <source>
        <strain evidence="1">F89</strain>
    </source>
</reference>
<evidence type="ECO:0000313" key="2">
    <source>
        <dbReference type="Proteomes" id="UP001200642"/>
    </source>
</evidence>
<dbReference type="SUPFAM" id="SSF53756">
    <property type="entry name" value="UDP-Glycosyltransferase/glycogen phosphorylase"/>
    <property type="match status" value="1"/>
</dbReference>
<protein>
    <submittedName>
        <fullName evidence="1">Glycosyltransferase family 4 protein</fullName>
    </submittedName>
</protein>
<comment type="caution">
    <text evidence="1">The sequence shown here is derived from an EMBL/GenBank/DDBJ whole genome shotgun (WGS) entry which is preliminary data.</text>
</comment>
<dbReference type="Gene3D" id="3.40.50.2000">
    <property type="entry name" value="Glycogen Phosphorylase B"/>
    <property type="match status" value="1"/>
</dbReference>
<dbReference type="RefSeq" id="WP_317901964.1">
    <property type="nucleotide sequence ID" value="NZ_JAIRBC010000010.1"/>
</dbReference>
<dbReference type="EMBL" id="JAIRBC010000010">
    <property type="protein sequence ID" value="MCG2460815.1"/>
    <property type="molecule type" value="Genomic_DNA"/>
</dbReference>
<sequence>MSDPEPHTKTLLIIGFMWPEPKATAAGGRMMQLIHFFINHDYSITFACAASETERTSDLDSLGVKKIHIKLNHASFDDFLVGLNPGLVLFDRFMIEEQFGWRVARSAPNALRILETQDLHSLRISRQEALKRGAIFSVGDWLGHETTKREIASIYRSDLSLVLSSFELGILRNTIGINSGLMLHLPFLMAPIHELTAANWLGFEARSDFICIGNGKHAPNVDSVVWLKKGIWPILHKALPKAVIHVYGAYLPQKITQLNDSSTGFFVRGWATDAYEVMGKARVNLAPLRFGAGIKGKLIDAMCTGTPNVTTTIGAEGMRGERPWNGEIADDPEAFAHAAIKLYCDREAWQMAQYNGIKIINELYDKNKLDRVFHSKLKKVRDDLESHRSQNFIGGMLWHHTMASTKYMSKWIEAKQVVP</sequence>
<gene>
    <name evidence="1" type="ORF">K8352_08645</name>
</gene>
<proteinExistence type="predicted"/>
<accession>A0AAE3JNC9</accession>
<dbReference type="AlphaFoldDB" id="A0AAE3JNC9"/>
<organism evidence="1 2">
    <name type="scientific">Cerina litoralis</name>
    <dbReference type="NCBI Taxonomy" id="2874477"/>
    <lineage>
        <taxon>Bacteria</taxon>
        <taxon>Pseudomonadati</taxon>
        <taxon>Bacteroidota</taxon>
        <taxon>Flavobacteriia</taxon>
        <taxon>Flavobacteriales</taxon>
        <taxon>Flavobacteriaceae</taxon>
        <taxon>Cerina</taxon>
    </lineage>
</organism>
<name>A0AAE3JNC9_9FLAO</name>